<protein>
    <submittedName>
        <fullName evidence="1">Uncharacterized protein</fullName>
    </submittedName>
</protein>
<evidence type="ECO:0000313" key="1">
    <source>
        <dbReference type="EMBL" id="OQU78004.1"/>
    </source>
</evidence>
<organism evidence="1 2">
    <name type="scientific">Sorghum bicolor</name>
    <name type="common">Sorghum</name>
    <name type="synonym">Sorghum vulgare</name>
    <dbReference type="NCBI Taxonomy" id="4558"/>
    <lineage>
        <taxon>Eukaryota</taxon>
        <taxon>Viridiplantae</taxon>
        <taxon>Streptophyta</taxon>
        <taxon>Embryophyta</taxon>
        <taxon>Tracheophyta</taxon>
        <taxon>Spermatophyta</taxon>
        <taxon>Magnoliopsida</taxon>
        <taxon>Liliopsida</taxon>
        <taxon>Poales</taxon>
        <taxon>Poaceae</taxon>
        <taxon>PACMAD clade</taxon>
        <taxon>Panicoideae</taxon>
        <taxon>Andropogonodae</taxon>
        <taxon>Andropogoneae</taxon>
        <taxon>Sorghinae</taxon>
        <taxon>Sorghum</taxon>
    </lineage>
</organism>
<name>A0A1Z5R2K2_SORBI</name>
<sequence>MSTCSQESRYSNTRRYTVEFPLVTRMCPEHCSWPHHGYRLPASAVARTVRKLTAYAFFFYPLPLEHELHDAAGYIPSERTSVCFQRSNFSQVDGRVCLLWVLTQRSPVKA</sequence>
<reference evidence="2" key="2">
    <citation type="journal article" date="2018" name="Plant J.">
        <title>The Sorghum bicolor reference genome: improved assembly, gene annotations, a transcriptome atlas, and signatures of genome organization.</title>
        <authorList>
            <person name="McCormick R.F."/>
            <person name="Truong S.K."/>
            <person name="Sreedasyam A."/>
            <person name="Jenkins J."/>
            <person name="Shu S."/>
            <person name="Sims D."/>
            <person name="Kennedy M."/>
            <person name="Amirebrahimi M."/>
            <person name="Weers B.D."/>
            <person name="McKinley B."/>
            <person name="Mattison A."/>
            <person name="Morishige D.T."/>
            <person name="Grimwood J."/>
            <person name="Schmutz J."/>
            <person name="Mullet J.E."/>
        </authorList>
    </citation>
    <scope>NUCLEOTIDE SEQUENCE [LARGE SCALE GENOMIC DNA]</scope>
    <source>
        <strain evidence="2">cv. BTx623</strain>
    </source>
</reference>
<evidence type="ECO:0000313" key="2">
    <source>
        <dbReference type="Proteomes" id="UP000000768"/>
    </source>
</evidence>
<dbReference type="Gramene" id="OQU78004">
    <property type="protein sequence ID" value="OQU78004"/>
    <property type="gene ID" value="SORBI_3009G135550"/>
</dbReference>
<gene>
    <name evidence="1" type="ORF">SORBI_3009G135550</name>
</gene>
<dbReference type="Proteomes" id="UP000000768">
    <property type="component" value="Chromosome 9"/>
</dbReference>
<dbReference type="AlphaFoldDB" id="A0A1Z5R2K2"/>
<accession>A0A1Z5R2K2</accession>
<dbReference type="InParanoid" id="A0A1Z5R2K2"/>
<reference evidence="1 2" key="1">
    <citation type="journal article" date="2009" name="Nature">
        <title>The Sorghum bicolor genome and the diversification of grasses.</title>
        <authorList>
            <person name="Paterson A.H."/>
            <person name="Bowers J.E."/>
            <person name="Bruggmann R."/>
            <person name="Dubchak I."/>
            <person name="Grimwood J."/>
            <person name="Gundlach H."/>
            <person name="Haberer G."/>
            <person name="Hellsten U."/>
            <person name="Mitros T."/>
            <person name="Poliakov A."/>
            <person name="Schmutz J."/>
            <person name="Spannagl M."/>
            <person name="Tang H."/>
            <person name="Wang X."/>
            <person name="Wicker T."/>
            <person name="Bharti A.K."/>
            <person name="Chapman J."/>
            <person name="Feltus F.A."/>
            <person name="Gowik U."/>
            <person name="Grigoriev I.V."/>
            <person name="Lyons E."/>
            <person name="Maher C.A."/>
            <person name="Martis M."/>
            <person name="Narechania A."/>
            <person name="Otillar R.P."/>
            <person name="Penning B.W."/>
            <person name="Salamov A.A."/>
            <person name="Wang Y."/>
            <person name="Zhang L."/>
            <person name="Carpita N.C."/>
            <person name="Freeling M."/>
            <person name="Gingle A.R."/>
            <person name="Hash C.T."/>
            <person name="Keller B."/>
            <person name="Klein P."/>
            <person name="Kresovich S."/>
            <person name="McCann M.C."/>
            <person name="Ming R."/>
            <person name="Peterson D.G."/>
            <person name="Mehboob-ur-Rahman"/>
            <person name="Ware D."/>
            <person name="Westhoff P."/>
            <person name="Mayer K.F."/>
            <person name="Messing J."/>
            <person name="Rokhsar D.S."/>
        </authorList>
    </citation>
    <scope>NUCLEOTIDE SEQUENCE [LARGE SCALE GENOMIC DNA]</scope>
    <source>
        <strain evidence="2">cv. BTx623</strain>
    </source>
</reference>
<keyword evidence="2" id="KW-1185">Reference proteome</keyword>
<dbReference type="EMBL" id="CM000768">
    <property type="protein sequence ID" value="OQU78004.1"/>
    <property type="molecule type" value="Genomic_DNA"/>
</dbReference>
<proteinExistence type="predicted"/>